<evidence type="ECO:0000256" key="2">
    <source>
        <dbReference type="ARBA" id="ARBA00005046"/>
    </source>
</evidence>
<dbReference type="eggNOG" id="COG0315">
    <property type="taxonomic scope" value="Bacteria"/>
</dbReference>
<reference evidence="8 9" key="2">
    <citation type="journal article" date="2008" name="Science">
        <title>Environmental genomics reveals a single-species ecosystem deep within Earth.</title>
        <authorList>
            <person name="Chivian D."/>
            <person name="Brodie E.L."/>
            <person name="Alm E.J."/>
            <person name="Culley D.E."/>
            <person name="Dehal P.S."/>
            <person name="Desantis T.Z."/>
            <person name="Gihring T.M."/>
            <person name="Lapidus A."/>
            <person name="Lin L.H."/>
            <person name="Lowry S.R."/>
            <person name="Moser D.P."/>
            <person name="Richardson P.M."/>
            <person name="Southam G."/>
            <person name="Wanger G."/>
            <person name="Pratt L.M."/>
            <person name="Andersen G.L."/>
            <person name="Hazen T.C."/>
            <person name="Brockman F.J."/>
            <person name="Arkin A.P."/>
            <person name="Onstott T.C."/>
        </authorList>
    </citation>
    <scope>NUCLEOTIDE SEQUENCE [LARGE SCALE GENOMIC DNA]</scope>
    <source>
        <strain evidence="8 9">MP104C</strain>
    </source>
</reference>
<feature type="domain" description="Molybdopterin cofactor biosynthesis C (MoaC)" evidence="7">
    <location>
        <begin position="18"/>
        <end position="153"/>
    </location>
</feature>
<comment type="similarity">
    <text evidence="6">Belongs to the MoaC family.</text>
</comment>
<dbReference type="HOGENOM" id="CLU_074693_1_1_9"/>
<keyword evidence="5 6" id="KW-0456">Lyase</keyword>
<dbReference type="HAMAP" id="MF_01224_B">
    <property type="entry name" value="MoaC_B"/>
    <property type="match status" value="1"/>
</dbReference>
<dbReference type="EC" id="4.6.1.17" evidence="3 6"/>
<dbReference type="InterPro" id="IPR023045">
    <property type="entry name" value="MoaC"/>
</dbReference>
<feature type="active site" evidence="6">
    <location>
        <position position="131"/>
    </location>
</feature>
<dbReference type="SUPFAM" id="SSF55040">
    <property type="entry name" value="Molybdenum cofactor biosynthesis protein C, MoaC"/>
    <property type="match status" value="1"/>
</dbReference>
<gene>
    <name evidence="6" type="primary">moaC</name>
    <name evidence="8" type="ordered locus">Daud_1893</name>
</gene>
<sequence>MLDMSGFTHVDERGKVKMVEVTAKPSTVREAVARGAISMRPETLSLILDNRAAKGEVLAVARTAGIMAAKETARLIPLCHPLLLTVVEVDFRADKEHSRLEIESRVKTAGQTGVEMEAMTAVAVAALTVYDMCKAVDREMVIGEIRLIAKSGGRSGRFDREGETPWPERL</sequence>
<keyword evidence="4 6" id="KW-0501">Molybdenum cofactor biosynthesis</keyword>
<evidence type="ECO:0000256" key="6">
    <source>
        <dbReference type="HAMAP-Rule" id="MF_01224"/>
    </source>
</evidence>
<protein>
    <recommendedName>
        <fullName evidence="3 6">Cyclic pyranopterin monophosphate synthase</fullName>
        <ecNumber evidence="3 6">4.6.1.17</ecNumber>
    </recommendedName>
    <alternativeName>
        <fullName evidence="6">Molybdenum cofactor biosynthesis protein C</fullName>
    </alternativeName>
</protein>
<proteinExistence type="inferred from homology"/>
<comment type="subunit">
    <text evidence="6">Homohexamer; trimer of dimers.</text>
</comment>
<evidence type="ECO:0000256" key="5">
    <source>
        <dbReference type="ARBA" id="ARBA00023239"/>
    </source>
</evidence>
<evidence type="ECO:0000256" key="1">
    <source>
        <dbReference type="ARBA" id="ARBA00001637"/>
    </source>
</evidence>
<organism evidence="8 9">
    <name type="scientific">Desulforudis audaxviator (strain MP104C)</name>
    <dbReference type="NCBI Taxonomy" id="477974"/>
    <lineage>
        <taxon>Bacteria</taxon>
        <taxon>Bacillati</taxon>
        <taxon>Bacillota</taxon>
        <taxon>Clostridia</taxon>
        <taxon>Thermoanaerobacterales</taxon>
        <taxon>Candidatus Desulforudaceae</taxon>
        <taxon>Candidatus Desulforudis</taxon>
    </lineage>
</organism>
<evidence type="ECO:0000256" key="4">
    <source>
        <dbReference type="ARBA" id="ARBA00023150"/>
    </source>
</evidence>
<feature type="binding site" evidence="6">
    <location>
        <begin position="78"/>
        <end position="80"/>
    </location>
    <ligand>
        <name>substrate</name>
    </ligand>
</feature>
<reference evidence="9" key="1">
    <citation type="submission" date="2007-10" db="EMBL/GenBank/DDBJ databases">
        <title>Complete sequence of chromosome of Desulforudis audaxviator MP104C.</title>
        <authorList>
            <person name="Copeland A."/>
            <person name="Lucas S."/>
            <person name="Lapidus A."/>
            <person name="Barry K."/>
            <person name="Glavina del Rio T."/>
            <person name="Dalin E."/>
            <person name="Tice H."/>
            <person name="Bruce D."/>
            <person name="Pitluck S."/>
            <person name="Lowry S.R."/>
            <person name="Larimer F."/>
            <person name="Land M.L."/>
            <person name="Hauser L."/>
            <person name="Kyrpides N."/>
            <person name="Ivanova N.N."/>
            <person name="Richardson P."/>
        </authorList>
    </citation>
    <scope>NUCLEOTIDE SEQUENCE [LARGE SCALE GENOMIC DNA]</scope>
    <source>
        <strain evidence="9">MP104C</strain>
    </source>
</reference>
<name>B1I5T8_DESAP</name>
<keyword evidence="9" id="KW-1185">Reference proteome</keyword>
<dbReference type="Gene3D" id="3.30.70.640">
    <property type="entry name" value="Molybdopterin cofactor biosynthesis C (MoaC) domain"/>
    <property type="match status" value="1"/>
</dbReference>
<accession>B1I5T8</accession>
<dbReference type="STRING" id="477974.Daud_1893"/>
<dbReference type="KEGG" id="dau:Daud_1893"/>
<evidence type="ECO:0000259" key="7">
    <source>
        <dbReference type="Pfam" id="PF01967"/>
    </source>
</evidence>
<dbReference type="PANTHER" id="PTHR22960:SF29">
    <property type="entry name" value="CYCLIC PYRANOPTERIN MONOPHOSPHATE SYNTHASE"/>
    <property type="match status" value="1"/>
</dbReference>
<dbReference type="InterPro" id="IPR036522">
    <property type="entry name" value="MoaC_sf"/>
</dbReference>
<dbReference type="FunFam" id="3.30.70.640:FF:000001">
    <property type="entry name" value="Cyclic pyranopterin monophosphate synthase"/>
    <property type="match status" value="1"/>
</dbReference>
<dbReference type="CDD" id="cd01420">
    <property type="entry name" value="MoaC_PE"/>
    <property type="match status" value="1"/>
</dbReference>
<dbReference type="NCBIfam" id="NF006870">
    <property type="entry name" value="PRK09364.1"/>
    <property type="match status" value="1"/>
</dbReference>
<dbReference type="EMBL" id="CP000860">
    <property type="protein sequence ID" value="ACA60386.1"/>
    <property type="molecule type" value="Genomic_DNA"/>
</dbReference>
<comment type="function">
    <text evidence="6">Catalyzes the conversion of (8S)-3',8-cyclo-7,8-dihydroguanosine 5'-triphosphate to cyclic pyranopterin monophosphate (cPMP).</text>
</comment>
<dbReference type="GO" id="GO:0006777">
    <property type="term" value="P:Mo-molybdopterin cofactor biosynthetic process"/>
    <property type="evidence" value="ECO:0007669"/>
    <property type="project" value="UniProtKB-UniRule"/>
</dbReference>
<dbReference type="NCBIfam" id="TIGR00581">
    <property type="entry name" value="moaC"/>
    <property type="match status" value="1"/>
</dbReference>
<comment type="pathway">
    <text evidence="2 6">Cofactor biosynthesis; molybdopterin biosynthesis.</text>
</comment>
<comment type="catalytic activity">
    <reaction evidence="1 6">
        <text>(8S)-3',8-cyclo-7,8-dihydroguanosine 5'-triphosphate = cyclic pyranopterin phosphate + diphosphate</text>
        <dbReference type="Rhea" id="RHEA:49580"/>
        <dbReference type="ChEBI" id="CHEBI:33019"/>
        <dbReference type="ChEBI" id="CHEBI:59648"/>
        <dbReference type="ChEBI" id="CHEBI:131766"/>
        <dbReference type="EC" id="4.6.1.17"/>
    </reaction>
</comment>
<dbReference type="PANTHER" id="PTHR22960">
    <property type="entry name" value="MOLYBDOPTERIN COFACTOR SYNTHESIS PROTEIN A"/>
    <property type="match status" value="1"/>
</dbReference>
<dbReference type="InterPro" id="IPR047594">
    <property type="entry name" value="MoaC_bact/euk"/>
</dbReference>
<dbReference type="GO" id="GO:0061799">
    <property type="term" value="F:cyclic pyranopterin monophosphate synthase activity"/>
    <property type="evidence" value="ECO:0007669"/>
    <property type="project" value="UniProtKB-UniRule"/>
</dbReference>
<dbReference type="AlphaFoldDB" id="B1I5T8"/>
<dbReference type="Proteomes" id="UP000008544">
    <property type="component" value="Chromosome"/>
</dbReference>
<dbReference type="OrthoDB" id="9794429at2"/>
<dbReference type="Pfam" id="PF01967">
    <property type="entry name" value="MoaC"/>
    <property type="match status" value="1"/>
</dbReference>
<dbReference type="InterPro" id="IPR050105">
    <property type="entry name" value="MoCo_biosynth_MoaA/MoaC"/>
</dbReference>
<evidence type="ECO:0000313" key="8">
    <source>
        <dbReference type="EMBL" id="ACA60386.1"/>
    </source>
</evidence>
<evidence type="ECO:0000256" key="3">
    <source>
        <dbReference type="ARBA" id="ARBA00012575"/>
    </source>
</evidence>
<feature type="binding site" evidence="6">
    <location>
        <begin position="116"/>
        <end position="117"/>
    </location>
    <ligand>
        <name>substrate</name>
    </ligand>
</feature>
<evidence type="ECO:0000313" key="9">
    <source>
        <dbReference type="Proteomes" id="UP000008544"/>
    </source>
</evidence>
<dbReference type="InterPro" id="IPR002820">
    <property type="entry name" value="Mopterin_CF_biosynth-C_dom"/>
</dbReference>
<dbReference type="UniPathway" id="UPA00344"/>